<evidence type="ECO:0000256" key="6">
    <source>
        <dbReference type="ARBA" id="ARBA00022617"/>
    </source>
</evidence>
<dbReference type="GO" id="GO:0005886">
    <property type="term" value="C:plasma membrane"/>
    <property type="evidence" value="ECO:0007669"/>
    <property type="project" value="UniProtKB-SubCell"/>
</dbReference>
<dbReference type="GO" id="GO:0005576">
    <property type="term" value="C:extracellular region"/>
    <property type="evidence" value="ECO:0007669"/>
    <property type="project" value="UniProtKB-SubCell"/>
</dbReference>
<keyword evidence="20" id="KW-1185">Reference proteome</keyword>
<evidence type="ECO:0000256" key="1">
    <source>
        <dbReference type="ARBA" id="ARBA00004609"/>
    </source>
</evidence>
<name>A0A8H3I7U3_9LECA</name>
<feature type="signal peptide" evidence="17">
    <location>
        <begin position="1"/>
        <end position="18"/>
    </location>
</feature>
<feature type="region of interest" description="Disordered" evidence="16">
    <location>
        <begin position="142"/>
        <end position="174"/>
    </location>
</feature>
<dbReference type="InterPro" id="IPR051735">
    <property type="entry name" value="CFEM_domain"/>
</dbReference>
<keyword evidence="13" id="KW-0325">Glycoprotein</keyword>
<keyword evidence="4" id="KW-1003">Cell membrane</keyword>
<feature type="chain" id="PRO_5034704308" description="CFEM domain-containing protein" evidence="17">
    <location>
        <begin position="19"/>
        <end position="197"/>
    </location>
</feature>
<dbReference type="Pfam" id="PF05730">
    <property type="entry name" value="CFEM"/>
    <property type="match status" value="1"/>
</dbReference>
<feature type="domain" description="CFEM" evidence="18">
    <location>
        <begin position="1"/>
        <end position="112"/>
    </location>
</feature>
<keyword evidence="10" id="KW-0408">Iron</keyword>
<comment type="caution">
    <text evidence="15">Lacks conserved residue(s) required for the propagation of feature annotation.</text>
</comment>
<dbReference type="AlphaFoldDB" id="A0A8H3I7U3"/>
<evidence type="ECO:0000256" key="4">
    <source>
        <dbReference type="ARBA" id="ARBA00022475"/>
    </source>
</evidence>
<evidence type="ECO:0000313" key="20">
    <source>
        <dbReference type="Proteomes" id="UP000664169"/>
    </source>
</evidence>
<protein>
    <recommendedName>
        <fullName evidence="18">CFEM domain-containing protein</fullName>
    </recommendedName>
</protein>
<evidence type="ECO:0000256" key="5">
    <source>
        <dbReference type="ARBA" id="ARBA00022525"/>
    </source>
</evidence>
<evidence type="ECO:0000256" key="10">
    <source>
        <dbReference type="ARBA" id="ARBA00023004"/>
    </source>
</evidence>
<evidence type="ECO:0000256" key="3">
    <source>
        <dbReference type="ARBA" id="ARBA00010031"/>
    </source>
</evidence>
<keyword evidence="7" id="KW-0336">GPI-anchor</keyword>
<evidence type="ECO:0000256" key="9">
    <source>
        <dbReference type="ARBA" id="ARBA00022729"/>
    </source>
</evidence>
<feature type="disulfide bond" evidence="15">
    <location>
        <begin position="41"/>
        <end position="48"/>
    </location>
</feature>
<evidence type="ECO:0000256" key="11">
    <source>
        <dbReference type="ARBA" id="ARBA00023136"/>
    </source>
</evidence>
<accession>A0A8H3I7U3</accession>
<dbReference type="GO" id="GO:0046872">
    <property type="term" value="F:metal ion binding"/>
    <property type="evidence" value="ECO:0007669"/>
    <property type="project" value="UniProtKB-KW"/>
</dbReference>
<evidence type="ECO:0000256" key="14">
    <source>
        <dbReference type="ARBA" id="ARBA00023288"/>
    </source>
</evidence>
<feature type="disulfide bond" evidence="15">
    <location>
        <begin position="50"/>
        <end position="83"/>
    </location>
</feature>
<evidence type="ECO:0000256" key="2">
    <source>
        <dbReference type="ARBA" id="ARBA00004613"/>
    </source>
</evidence>
<keyword evidence="11" id="KW-0472">Membrane</keyword>
<evidence type="ECO:0000256" key="17">
    <source>
        <dbReference type="SAM" id="SignalP"/>
    </source>
</evidence>
<keyword evidence="8" id="KW-0479">Metal-binding</keyword>
<evidence type="ECO:0000256" key="8">
    <source>
        <dbReference type="ARBA" id="ARBA00022723"/>
    </source>
</evidence>
<evidence type="ECO:0000256" key="12">
    <source>
        <dbReference type="ARBA" id="ARBA00023157"/>
    </source>
</evidence>
<keyword evidence="14" id="KW-0449">Lipoprotein</keyword>
<dbReference type="PROSITE" id="PS52012">
    <property type="entry name" value="CFEM"/>
    <property type="match status" value="1"/>
</dbReference>
<organism evidence="19 20">
    <name type="scientific">Gomphillus americanus</name>
    <dbReference type="NCBI Taxonomy" id="1940652"/>
    <lineage>
        <taxon>Eukaryota</taxon>
        <taxon>Fungi</taxon>
        <taxon>Dikarya</taxon>
        <taxon>Ascomycota</taxon>
        <taxon>Pezizomycotina</taxon>
        <taxon>Lecanoromycetes</taxon>
        <taxon>OSLEUM clade</taxon>
        <taxon>Ostropomycetidae</taxon>
        <taxon>Ostropales</taxon>
        <taxon>Graphidaceae</taxon>
        <taxon>Gomphilloideae</taxon>
        <taxon>Gomphillus</taxon>
    </lineage>
</organism>
<comment type="subcellular location">
    <subcellularLocation>
        <location evidence="1">Cell membrane</location>
        <topology evidence="1">Lipid-anchor</topology>
        <topology evidence="1">GPI-anchor</topology>
    </subcellularLocation>
    <subcellularLocation>
        <location evidence="2">Secreted</location>
    </subcellularLocation>
</comment>
<comment type="caution">
    <text evidence="19">The sequence shown here is derived from an EMBL/GenBank/DDBJ whole genome shotgun (WGS) entry which is preliminary data.</text>
</comment>
<dbReference type="GO" id="GO:0098552">
    <property type="term" value="C:side of membrane"/>
    <property type="evidence" value="ECO:0007669"/>
    <property type="project" value="UniProtKB-KW"/>
</dbReference>
<evidence type="ECO:0000259" key="18">
    <source>
        <dbReference type="PROSITE" id="PS52012"/>
    </source>
</evidence>
<keyword evidence="6" id="KW-0349">Heme</keyword>
<evidence type="ECO:0000256" key="15">
    <source>
        <dbReference type="PROSITE-ProRule" id="PRU01356"/>
    </source>
</evidence>
<evidence type="ECO:0000256" key="13">
    <source>
        <dbReference type="ARBA" id="ARBA00023180"/>
    </source>
</evidence>
<keyword evidence="12 15" id="KW-1015">Disulfide bond</keyword>
<evidence type="ECO:0000256" key="7">
    <source>
        <dbReference type="ARBA" id="ARBA00022622"/>
    </source>
</evidence>
<gene>
    <name evidence="19" type="ORF">GOMPHAMPRED_004769</name>
</gene>
<proteinExistence type="inferred from homology"/>
<keyword evidence="9 17" id="KW-0732">Signal</keyword>
<dbReference type="SMART" id="SM00747">
    <property type="entry name" value="CFEM"/>
    <property type="match status" value="1"/>
</dbReference>
<evidence type="ECO:0000313" key="19">
    <source>
        <dbReference type="EMBL" id="CAF9906530.1"/>
    </source>
</evidence>
<keyword evidence="5" id="KW-0964">Secreted</keyword>
<dbReference type="EMBL" id="CAJPDQ010000003">
    <property type="protein sequence ID" value="CAF9906530.1"/>
    <property type="molecule type" value="Genomic_DNA"/>
</dbReference>
<comment type="similarity">
    <text evidence="3">Belongs to the RBT5 family.</text>
</comment>
<dbReference type="PANTHER" id="PTHR37928:SF2">
    <property type="entry name" value="GPI ANCHORED CFEM DOMAIN PROTEIN (AFU_ORTHOLOGUE AFUA_6G10580)"/>
    <property type="match status" value="1"/>
</dbReference>
<dbReference type="PANTHER" id="PTHR37928">
    <property type="entry name" value="CFEM DOMAIN PROTEIN (AFU_ORTHOLOGUE AFUA_6G14090)"/>
    <property type="match status" value="1"/>
</dbReference>
<reference evidence="19" key="1">
    <citation type="submission" date="2021-03" db="EMBL/GenBank/DDBJ databases">
        <authorList>
            <person name="Tagirdzhanova G."/>
        </authorList>
    </citation>
    <scope>NUCLEOTIDE SEQUENCE</scope>
</reference>
<feature type="disulfide bond" evidence="15">
    <location>
        <begin position="27"/>
        <end position="67"/>
    </location>
</feature>
<dbReference type="OrthoDB" id="3065412at2759"/>
<evidence type="ECO:0000256" key="16">
    <source>
        <dbReference type="SAM" id="MobiDB-lite"/>
    </source>
</evidence>
<dbReference type="Proteomes" id="UP000664169">
    <property type="component" value="Unassembled WGS sequence"/>
</dbReference>
<dbReference type="InterPro" id="IPR008427">
    <property type="entry name" value="Extracellular_membr_CFEM_dom"/>
</dbReference>
<sequence>MQYKVLYTVFALVGAAAAQDFSNVPKCAMAPALAAFGKTGCAITNIKCLCSSTSLVPALESAVAAACSASELAQVNAFAISTCKAAGVTLVIPSASSGVAASTGAPSASGNSSSIPASLTSPVISSASTTMSMSSTSFGTSSASTSGGSAAATGSTTTSASQSSSSSPSATASTGAGNVLQVGSSALTGIFLFALAL</sequence>